<sequence>MQQLSPNRNRYRKHVICMLKIVAIFVADEIKEYFFQTYSFGKPGSHFAKSRNQPVLFIHYHSGCHRNSFLPKIRRICIHPSLTLIRHSHFVCRSCKKHIPVRFNNSFVINGRHQVSIFHNTFVIDNPEYLIFSRVKIFEYHWKFFYVFLKLRSVSRGLKSIITSAPPSFILMFLINNHFLQRKSFPAPFLFQTQT</sequence>
<dbReference type="EMBL" id="VSSQ01010219">
    <property type="protein sequence ID" value="MPM43748.1"/>
    <property type="molecule type" value="Genomic_DNA"/>
</dbReference>
<protein>
    <submittedName>
        <fullName evidence="1">Uncharacterized protein</fullName>
    </submittedName>
</protein>
<accession>A0A644ZTN3</accession>
<comment type="caution">
    <text evidence="1">The sequence shown here is derived from an EMBL/GenBank/DDBJ whole genome shotgun (WGS) entry which is preliminary data.</text>
</comment>
<organism evidence="1">
    <name type="scientific">bioreactor metagenome</name>
    <dbReference type="NCBI Taxonomy" id="1076179"/>
    <lineage>
        <taxon>unclassified sequences</taxon>
        <taxon>metagenomes</taxon>
        <taxon>ecological metagenomes</taxon>
    </lineage>
</organism>
<evidence type="ECO:0000313" key="1">
    <source>
        <dbReference type="EMBL" id="MPM43748.1"/>
    </source>
</evidence>
<name>A0A644ZTN3_9ZZZZ</name>
<reference evidence="1" key="1">
    <citation type="submission" date="2019-08" db="EMBL/GenBank/DDBJ databases">
        <authorList>
            <person name="Kucharzyk K."/>
            <person name="Murdoch R.W."/>
            <person name="Higgins S."/>
            <person name="Loffler F."/>
        </authorList>
    </citation>
    <scope>NUCLEOTIDE SEQUENCE</scope>
</reference>
<gene>
    <name evidence="1" type="ORF">SDC9_90425</name>
</gene>
<proteinExistence type="predicted"/>
<dbReference type="AlphaFoldDB" id="A0A644ZTN3"/>